<keyword evidence="1" id="KW-0472">Membrane</keyword>
<proteinExistence type="predicted"/>
<keyword evidence="1" id="KW-1133">Transmembrane helix</keyword>
<evidence type="ECO:0000259" key="2">
    <source>
        <dbReference type="Pfam" id="PF01757"/>
    </source>
</evidence>
<sequence length="400" mass="45130">MNRYAHIDAMRAFAVLLVVFSHAGLTFVPGGSGVTIFFVISGFIITFLLLRERDKTGGFDLGGFYMRRLIKIAPPLFLALIIPTLIYMAFGGAVNIGDFLGQIFFFFNWRYLDSQVTVLPGSHVTWSLAIEEQFYLVFALIWLFAVKSKHYLKIVVSLAIFAIVWSNLSRFFLFLDGASSDRIYFGTDTRVEAIAVGTLVAVWFFKYRNTDMVQGRSIRGSRFADSSLTGAGRSIPLLGRNWVIVVAVGIYLFSLVIRDDFFRDTARYSLQAIAAALMVLWGQVARRQPLGTKLMKLLQWRFLQLLGLSSYSIYLSHDVIYRLVEPHLEFLPRPVMVLLMVALGLVVGIAMYKFVEVPALAYKDRHFASANYKAEQEARMIAAANNTSDVQGQEIRQAQD</sequence>
<name>A0A7H2BKK2_9MICC</name>
<dbReference type="GO" id="GO:0016020">
    <property type="term" value="C:membrane"/>
    <property type="evidence" value="ECO:0007669"/>
    <property type="project" value="TreeGrafter"/>
</dbReference>
<feature type="transmembrane region" description="Helical" evidence="1">
    <location>
        <begin position="151"/>
        <end position="173"/>
    </location>
</feature>
<feature type="transmembrane region" description="Helical" evidence="1">
    <location>
        <begin position="237"/>
        <end position="256"/>
    </location>
</feature>
<dbReference type="PANTHER" id="PTHR23028">
    <property type="entry name" value="ACETYLTRANSFERASE"/>
    <property type="match status" value="1"/>
</dbReference>
<dbReference type="Pfam" id="PF01757">
    <property type="entry name" value="Acyl_transf_3"/>
    <property type="match status" value="1"/>
</dbReference>
<dbReference type="InterPro" id="IPR002656">
    <property type="entry name" value="Acyl_transf_3_dom"/>
</dbReference>
<keyword evidence="1" id="KW-0812">Transmembrane</keyword>
<reference evidence="3 4" key="1">
    <citation type="submission" date="2020-09" db="EMBL/GenBank/DDBJ databases">
        <title>Investigation of environmental microbe.</title>
        <authorList>
            <person name="Ou Y."/>
            <person name="Kang Q."/>
        </authorList>
    </citation>
    <scope>NUCLEOTIDE SEQUENCE [LARGE SCALE GENOMIC DNA]</scope>
    <source>
        <strain evidence="3 4">KJZ-9</strain>
    </source>
</reference>
<keyword evidence="4" id="KW-1185">Reference proteome</keyword>
<feature type="transmembrane region" description="Helical" evidence="1">
    <location>
        <begin position="268"/>
        <end position="285"/>
    </location>
</feature>
<evidence type="ECO:0000313" key="4">
    <source>
        <dbReference type="Proteomes" id="UP000516421"/>
    </source>
</evidence>
<accession>A0A7H2BKK2</accession>
<dbReference type="GO" id="GO:0009103">
    <property type="term" value="P:lipopolysaccharide biosynthetic process"/>
    <property type="evidence" value="ECO:0007669"/>
    <property type="project" value="TreeGrafter"/>
</dbReference>
<keyword evidence="3" id="KW-0012">Acyltransferase</keyword>
<evidence type="ECO:0000256" key="1">
    <source>
        <dbReference type="SAM" id="Phobius"/>
    </source>
</evidence>
<dbReference type="GO" id="GO:0016747">
    <property type="term" value="F:acyltransferase activity, transferring groups other than amino-acyl groups"/>
    <property type="evidence" value="ECO:0007669"/>
    <property type="project" value="InterPro"/>
</dbReference>
<feature type="transmembrane region" description="Helical" evidence="1">
    <location>
        <begin position="124"/>
        <end position="144"/>
    </location>
</feature>
<dbReference type="AlphaFoldDB" id="A0A7H2BKK2"/>
<dbReference type="PANTHER" id="PTHR23028:SF53">
    <property type="entry name" value="ACYL_TRANSF_3 DOMAIN-CONTAINING PROTEIN"/>
    <property type="match status" value="1"/>
</dbReference>
<dbReference type="Proteomes" id="UP000516421">
    <property type="component" value="Chromosome"/>
</dbReference>
<dbReference type="RefSeq" id="WP_068172127.1">
    <property type="nucleotide sequence ID" value="NZ_CP061538.1"/>
</dbReference>
<feature type="transmembrane region" description="Helical" evidence="1">
    <location>
        <begin position="193"/>
        <end position="209"/>
    </location>
</feature>
<keyword evidence="3" id="KW-0808">Transferase</keyword>
<feature type="transmembrane region" description="Helical" evidence="1">
    <location>
        <begin position="33"/>
        <end position="50"/>
    </location>
</feature>
<protein>
    <submittedName>
        <fullName evidence="3">Acyltransferase</fullName>
    </submittedName>
</protein>
<dbReference type="EMBL" id="CP061538">
    <property type="protein sequence ID" value="QNV40198.1"/>
    <property type="molecule type" value="Genomic_DNA"/>
</dbReference>
<dbReference type="KEGG" id="rama:IDM48_01785"/>
<feature type="transmembrane region" description="Helical" evidence="1">
    <location>
        <begin position="76"/>
        <end position="104"/>
    </location>
</feature>
<feature type="domain" description="Acyltransferase 3" evidence="2">
    <location>
        <begin position="6"/>
        <end position="352"/>
    </location>
</feature>
<feature type="transmembrane region" description="Helical" evidence="1">
    <location>
        <begin position="297"/>
        <end position="315"/>
    </location>
</feature>
<organism evidence="3 4">
    <name type="scientific">Rothia amarae</name>
    <dbReference type="NCBI Taxonomy" id="169480"/>
    <lineage>
        <taxon>Bacteria</taxon>
        <taxon>Bacillati</taxon>
        <taxon>Actinomycetota</taxon>
        <taxon>Actinomycetes</taxon>
        <taxon>Micrococcales</taxon>
        <taxon>Micrococcaceae</taxon>
        <taxon>Rothia</taxon>
    </lineage>
</organism>
<dbReference type="InterPro" id="IPR050879">
    <property type="entry name" value="Acyltransferase_3"/>
</dbReference>
<gene>
    <name evidence="3" type="ORF">IDM48_01785</name>
</gene>
<feature type="transmembrane region" description="Helical" evidence="1">
    <location>
        <begin position="335"/>
        <end position="355"/>
    </location>
</feature>
<evidence type="ECO:0000313" key="3">
    <source>
        <dbReference type="EMBL" id="QNV40198.1"/>
    </source>
</evidence>